<keyword evidence="1" id="KW-0812">Transmembrane</keyword>
<feature type="transmembrane region" description="Helical" evidence="1">
    <location>
        <begin position="356"/>
        <end position="375"/>
    </location>
</feature>
<gene>
    <name evidence="2" type="ORF">NF556_03700</name>
</gene>
<protein>
    <submittedName>
        <fullName evidence="2">Uncharacterized protein</fullName>
    </submittedName>
</protein>
<feature type="transmembrane region" description="Helical" evidence="1">
    <location>
        <begin position="243"/>
        <end position="265"/>
    </location>
</feature>
<feature type="transmembrane region" description="Helical" evidence="1">
    <location>
        <begin position="196"/>
        <end position="218"/>
    </location>
</feature>
<reference evidence="2" key="1">
    <citation type="submission" date="2022-06" db="EMBL/GenBank/DDBJ databases">
        <title>Ornithinimicrobium HY1793.</title>
        <authorList>
            <person name="Huang Y."/>
        </authorList>
    </citation>
    <scope>NUCLEOTIDE SEQUENCE</scope>
    <source>
        <strain evidence="2">HY1793</strain>
    </source>
</reference>
<evidence type="ECO:0000313" key="2">
    <source>
        <dbReference type="EMBL" id="USQ80773.1"/>
    </source>
</evidence>
<feature type="transmembrane region" description="Helical" evidence="1">
    <location>
        <begin position="387"/>
        <end position="409"/>
    </location>
</feature>
<keyword evidence="1" id="KW-1133">Transmembrane helix</keyword>
<evidence type="ECO:0000256" key="1">
    <source>
        <dbReference type="SAM" id="Phobius"/>
    </source>
</evidence>
<feature type="transmembrane region" description="Helical" evidence="1">
    <location>
        <begin position="134"/>
        <end position="151"/>
    </location>
</feature>
<sequence length="417" mass="44467">MRQHRSVGGDNDGWVLLAEVLDGRHLTILLIVPLVCALSYLLGGHHANSLIVVRSGSRRAAALAMWPAAVTQAILLWAAVMLGFLSQVVGMPAVPRSPHVGIVLGSLAAQLVSISALALVVSTTRIWNRWLARTLVWLTPAILLGSLTINSESLPLLRPYSYLRHELWTESLWAIPALAFVAGLLTILGPAHRRRAITAVLLTVTCAALGVLATSGVVGSDGQSALLATYDVARGDALLNPRVFILIVISVLPAATLVFQLEGLLPRMAHVLRVREVRWGGLLCRHAAQLWMITFLAWTVVVLAQVSWLHAAGLTLTASIVWPSIQFVLLGSVQSLLYGLVGWFVRSRSHGPPSALIAMVGLAATTPLVALHPAWPAGHGTTVTLGGWGSTAIQVVWLILLACVALTVMGRRLGSLT</sequence>
<feature type="transmembrane region" description="Helical" evidence="1">
    <location>
        <begin position="100"/>
        <end position="122"/>
    </location>
</feature>
<dbReference type="RefSeq" id="WP_252594161.1">
    <property type="nucleotide sequence ID" value="NZ_CP099489.1"/>
</dbReference>
<keyword evidence="3" id="KW-1185">Reference proteome</keyword>
<accession>A0ABY4YVH7</accession>
<proteinExistence type="predicted"/>
<organism evidence="2 3">
    <name type="scientific">Ornithinimicrobium faecis</name>
    <dbReference type="NCBI Taxonomy" id="2934158"/>
    <lineage>
        <taxon>Bacteria</taxon>
        <taxon>Bacillati</taxon>
        <taxon>Actinomycetota</taxon>
        <taxon>Actinomycetes</taxon>
        <taxon>Micrococcales</taxon>
        <taxon>Ornithinimicrobiaceae</taxon>
        <taxon>Ornithinimicrobium</taxon>
    </lineage>
</organism>
<dbReference type="Proteomes" id="UP001056455">
    <property type="component" value="Chromosome"/>
</dbReference>
<keyword evidence="1" id="KW-0472">Membrane</keyword>
<feature type="transmembrane region" description="Helical" evidence="1">
    <location>
        <begin position="286"/>
        <end position="308"/>
    </location>
</feature>
<feature type="transmembrane region" description="Helical" evidence="1">
    <location>
        <begin position="320"/>
        <end position="344"/>
    </location>
</feature>
<name>A0ABY4YVH7_9MICO</name>
<feature type="transmembrane region" description="Helical" evidence="1">
    <location>
        <begin position="63"/>
        <end position="88"/>
    </location>
</feature>
<feature type="transmembrane region" description="Helical" evidence="1">
    <location>
        <begin position="25"/>
        <end position="42"/>
    </location>
</feature>
<evidence type="ECO:0000313" key="3">
    <source>
        <dbReference type="Proteomes" id="UP001056455"/>
    </source>
</evidence>
<feature type="transmembrane region" description="Helical" evidence="1">
    <location>
        <begin position="171"/>
        <end position="189"/>
    </location>
</feature>
<dbReference type="EMBL" id="CP099489">
    <property type="protein sequence ID" value="USQ80773.1"/>
    <property type="molecule type" value="Genomic_DNA"/>
</dbReference>